<accession>A0A2S9K6Y8</accession>
<evidence type="ECO:0000256" key="1">
    <source>
        <dbReference type="SAM" id="Coils"/>
    </source>
</evidence>
<gene>
    <name evidence="2" type="ORF">C6P64_05210</name>
</gene>
<keyword evidence="1" id="KW-0175">Coiled coil</keyword>
<keyword evidence="3" id="KW-1185">Reference proteome</keyword>
<sequence length="344" mass="35467">MHKQLGRAPSGGRDEGRVNRRLALLGLLALAGCGGGGAAAPLTLNEAARRVADLSSRMDLTAAEVASLQTEVQASGVQARAIERIFVDGAGFIAASDKALSAFLAEVAALKKVAEQLQLDPSNAALADALALAAQKVDAQAIQIESASDGILGLLADARISVASSRADRLAPAYDASTCRGLLEQLGQIAQAIANNQNNLNALSTQLAGDRQRLQNAQAQLPQMRSNLETARLRALDAVEALRVALLAVGAACASGSIRACALAVIALDQAASRAQRASSNYARARDALRDVENRIAALTTGIANAENAIANLQAAIAILERDAQALNPQIQEACTSGGVWIGF</sequence>
<comment type="caution">
    <text evidence="2">The sequence shown here is derived from an EMBL/GenBank/DDBJ whole genome shotgun (WGS) entry which is preliminary data.</text>
</comment>
<organism evidence="2 3">
    <name type="scientific">Malikia granosa</name>
    <dbReference type="NCBI Taxonomy" id="263067"/>
    <lineage>
        <taxon>Bacteria</taxon>
        <taxon>Pseudomonadati</taxon>
        <taxon>Pseudomonadota</taxon>
        <taxon>Betaproteobacteria</taxon>
        <taxon>Burkholderiales</taxon>
        <taxon>Comamonadaceae</taxon>
        <taxon>Malikia</taxon>
    </lineage>
</organism>
<evidence type="ECO:0000313" key="2">
    <source>
        <dbReference type="EMBL" id="PRD66233.1"/>
    </source>
</evidence>
<name>A0A2S9K6Y8_9BURK</name>
<reference evidence="2 3" key="1">
    <citation type="submission" date="2018-03" db="EMBL/GenBank/DDBJ databases">
        <title>Comparative genomics illustrates the genes involved in a hyperalkaliphilic mechanisms of Serpentinomonas isolated from highly-alkaline calcium-rich serpentinized springs.</title>
        <authorList>
            <person name="Suzuki S."/>
            <person name="Ishii S."/>
            <person name="Walworth N."/>
            <person name="Bird L."/>
            <person name="Kuenen J.G."/>
            <person name="Nealson K.H."/>
        </authorList>
    </citation>
    <scope>NUCLEOTIDE SEQUENCE [LARGE SCALE GENOMIC DNA]</scope>
    <source>
        <strain evidence="2 3">P1</strain>
    </source>
</reference>
<proteinExistence type="predicted"/>
<dbReference type="PROSITE" id="PS51257">
    <property type="entry name" value="PROKAR_LIPOPROTEIN"/>
    <property type="match status" value="1"/>
</dbReference>
<evidence type="ECO:0000313" key="3">
    <source>
        <dbReference type="Proteomes" id="UP000238589"/>
    </source>
</evidence>
<feature type="coiled-coil region" evidence="1">
    <location>
        <begin position="268"/>
        <end position="323"/>
    </location>
</feature>
<dbReference type="EMBL" id="PVLQ01000015">
    <property type="protein sequence ID" value="PRD66233.1"/>
    <property type="molecule type" value="Genomic_DNA"/>
</dbReference>
<dbReference type="Proteomes" id="UP000238589">
    <property type="component" value="Unassembled WGS sequence"/>
</dbReference>
<dbReference type="RefSeq" id="WP_105747538.1">
    <property type="nucleotide sequence ID" value="NZ_PVLQ01000015.1"/>
</dbReference>
<feature type="coiled-coil region" evidence="1">
    <location>
        <begin position="200"/>
        <end position="234"/>
    </location>
</feature>
<dbReference type="AlphaFoldDB" id="A0A2S9K6Y8"/>
<protein>
    <submittedName>
        <fullName evidence="2">Uncharacterized protein</fullName>
    </submittedName>
</protein>
<dbReference type="OrthoDB" id="9982888at2"/>